<dbReference type="EMBL" id="CP119965">
    <property type="protein sequence ID" value="WFD40889.1"/>
    <property type="molecule type" value="Genomic_DNA"/>
</dbReference>
<feature type="region of interest" description="Disordered" evidence="8">
    <location>
        <begin position="284"/>
        <end position="392"/>
    </location>
</feature>
<feature type="region of interest" description="Disordered" evidence="8">
    <location>
        <begin position="1"/>
        <end position="29"/>
    </location>
</feature>
<dbReference type="GeneID" id="85227531"/>
<dbReference type="Proteomes" id="UP001217754">
    <property type="component" value="Chromosome 8"/>
</dbReference>
<evidence type="ECO:0000256" key="7">
    <source>
        <dbReference type="ARBA" id="ARBA00023242"/>
    </source>
</evidence>
<organism evidence="10 11">
    <name type="scientific">Malassezia japonica</name>
    <dbReference type="NCBI Taxonomy" id="223818"/>
    <lineage>
        <taxon>Eukaryota</taxon>
        <taxon>Fungi</taxon>
        <taxon>Dikarya</taxon>
        <taxon>Basidiomycota</taxon>
        <taxon>Ustilaginomycotina</taxon>
        <taxon>Malasseziomycetes</taxon>
        <taxon>Malasseziales</taxon>
        <taxon>Malasseziaceae</taxon>
        <taxon>Malassezia</taxon>
    </lineage>
</organism>
<dbReference type="InterPro" id="IPR028094">
    <property type="entry name" value="RTC4_C"/>
</dbReference>
<accession>A0AAF0JC86</accession>
<evidence type="ECO:0000256" key="5">
    <source>
        <dbReference type="ARBA" id="ARBA00015162"/>
    </source>
</evidence>
<evidence type="ECO:0000256" key="3">
    <source>
        <dbReference type="ARBA" id="ARBA00004496"/>
    </source>
</evidence>
<keyword evidence="6" id="KW-0963">Cytoplasm</keyword>
<evidence type="ECO:0000313" key="11">
    <source>
        <dbReference type="Proteomes" id="UP001217754"/>
    </source>
</evidence>
<evidence type="ECO:0000256" key="1">
    <source>
        <dbReference type="ARBA" id="ARBA00002738"/>
    </source>
</evidence>
<feature type="compositionally biased region" description="Low complexity" evidence="8">
    <location>
        <begin position="15"/>
        <end position="24"/>
    </location>
</feature>
<dbReference type="PANTHER" id="PTHR41391:SF1">
    <property type="entry name" value="RESTRICTION OF TELOMERE CAPPING PROTEIN 4"/>
    <property type="match status" value="1"/>
</dbReference>
<keyword evidence="11" id="KW-1185">Reference proteome</keyword>
<evidence type="ECO:0000256" key="6">
    <source>
        <dbReference type="ARBA" id="ARBA00022490"/>
    </source>
</evidence>
<dbReference type="Pfam" id="PF14474">
    <property type="entry name" value="RTC4"/>
    <property type="match status" value="1"/>
</dbReference>
<dbReference type="GO" id="GO:0005634">
    <property type="term" value="C:nucleus"/>
    <property type="evidence" value="ECO:0007669"/>
    <property type="project" value="UniProtKB-SubCell"/>
</dbReference>
<dbReference type="RefSeq" id="XP_060123786.1">
    <property type="nucleotide sequence ID" value="XM_060267803.1"/>
</dbReference>
<evidence type="ECO:0000259" key="9">
    <source>
        <dbReference type="Pfam" id="PF14474"/>
    </source>
</evidence>
<comment type="similarity">
    <text evidence="4">Belongs to the RTC4 family.</text>
</comment>
<proteinExistence type="inferred from homology"/>
<dbReference type="InterPro" id="IPR039024">
    <property type="entry name" value="RTC4"/>
</dbReference>
<evidence type="ECO:0000313" key="10">
    <source>
        <dbReference type="EMBL" id="WFD40889.1"/>
    </source>
</evidence>
<feature type="compositionally biased region" description="Basic residues" evidence="8">
    <location>
        <begin position="309"/>
        <end position="322"/>
    </location>
</feature>
<evidence type="ECO:0000256" key="4">
    <source>
        <dbReference type="ARBA" id="ARBA00009461"/>
    </source>
</evidence>
<name>A0AAF0JC86_9BASI</name>
<keyword evidence="7" id="KW-0539">Nucleus</keyword>
<evidence type="ECO:0000256" key="8">
    <source>
        <dbReference type="SAM" id="MobiDB-lite"/>
    </source>
</evidence>
<gene>
    <name evidence="10" type="ORF">MJAP1_003880</name>
</gene>
<comment type="subcellular location">
    <subcellularLocation>
        <location evidence="3">Cytoplasm</location>
    </subcellularLocation>
    <subcellularLocation>
        <location evidence="2">Nucleus</location>
    </subcellularLocation>
</comment>
<evidence type="ECO:0000256" key="2">
    <source>
        <dbReference type="ARBA" id="ARBA00004123"/>
    </source>
</evidence>
<protein>
    <recommendedName>
        <fullName evidence="5">Restriction of telomere capping protein 4</fullName>
    </recommendedName>
</protein>
<dbReference type="GO" id="GO:0005737">
    <property type="term" value="C:cytoplasm"/>
    <property type="evidence" value="ECO:0007669"/>
    <property type="project" value="UniProtKB-SubCell"/>
</dbReference>
<comment type="function">
    <text evidence="1">May be involved in a process influencing telomere capping.</text>
</comment>
<dbReference type="AlphaFoldDB" id="A0AAF0JC86"/>
<reference evidence="10" key="1">
    <citation type="submission" date="2023-03" db="EMBL/GenBank/DDBJ databases">
        <title>Mating type loci evolution in Malassezia.</title>
        <authorList>
            <person name="Coelho M.A."/>
        </authorList>
    </citation>
    <scope>NUCLEOTIDE SEQUENCE</scope>
    <source>
        <strain evidence="10">CBS 9431</strain>
    </source>
</reference>
<feature type="domain" description="Restriction of telomere capping protein 4 C-terminal" evidence="9">
    <location>
        <begin position="163"/>
        <end position="285"/>
    </location>
</feature>
<dbReference type="PANTHER" id="PTHR41391">
    <property type="entry name" value="RESTRICTION OF TELOMERE CAPPING PROTEIN 4"/>
    <property type="match status" value="1"/>
</dbReference>
<sequence length="392" mass="44069">MASGDAAPSPGPSPGAGKPSAGKKLFIPKKRVDNISDTSLAELRAEFGTPRRESVVLLSPPPEETPASWELCPFCDEPMPRPMSAKLTALVQHWVHKKKGGLALRPTDTIAVCQRHRDEHDIIPEGERRGWPLEIDFRELRRRITDPQKRYMRVLQDRLMEPEQSTFFQAARRTREHVGRKASASAHQIECFDERHYGEQGSELFADILYAAFVQDPLMPSLDLKNKAVLEKIQPLDAAQFLDEALLPELVCMLIQDDLGGEAKAAYDDAMRVQRDSRKFGVAMYPSDTSDARKTRRTSGGWLGPSPKRERRKSTSPPAKRRNTSDGYVQQTLFGLRRSSRIPVGGPRVMLDGPDSDEDEAQPMHQQRLHLSREPSSVQRPMPRPAGRKPSM</sequence>